<proteinExistence type="predicted"/>
<dbReference type="Proteomes" id="UP000792457">
    <property type="component" value="Unassembled WGS sequence"/>
</dbReference>
<feature type="compositionally biased region" description="Low complexity" evidence="1">
    <location>
        <begin position="118"/>
        <end position="143"/>
    </location>
</feature>
<name>A0A8K0JWH4_LADFU</name>
<protein>
    <submittedName>
        <fullName evidence="2">Uncharacterized protein</fullName>
    </submittedName>
</protein>
<reference evidence="2" key="2">
    <citation type="submission" date="2017-10" db="EMBL/GenBank/DDBJ databases">
        <title>Ladona fulva Genome sequencing and assembly.</title>
        <authorList>
            <person name="Murali S."/>
            <person name="Richards S."/>
            <person name="Bandaranaike D."/>
            <person name="Bellair M."/>
            <person name="Blankenburg K."/>
            <person name="Chao H."/>
            <person name="Dinh H."/>
            <person name="Doddapaneni H."/>
            <person name="Dugan-Rocha S."/>
            <person name="Elkadiri S."/>
            <person name="Gnanaolivu R."/>
            <person name="Hernandez B."/>
            <person name="Skinner E."/>
            <person name="Javaid M."/>
            <person name="Lee S."/>
            <person name="Li M."/>
            <person name="Ming W."/>
            <person name="Munidasa M."/>
            <person name="Muniz J."/>
            <person name="Nguyen L."/>
            <person name="Hughes D."/>
            <person name="Osuji N."/>
            <person name="Pu L.-L."/>
            <person name="Puazo M."/>
            <person name="Qu C."/>
            <person name="Quiroz J."/>
            <person name="Raj R."/>
            <person name="Weissenberger G."/>
            <person name="Xin Y."/>
            <person name="Zou X."/>
            <person name="Han Y."/>
            <person name="Worley K."/>
            <person name="Muzny D."/>
            <person name="Gibbs R."/>
        </authorList>
    </citation>
    <scope>NUCLEOTIDE SEQUENCE</scope>
    <source>
        <strain evidence="2">Sampled in the wild</strain>
    </source>
</reference>
<evidence type="ECO:0000313" key="2">
    <source>
        <dbReference type="EMBL" id="KAG8223975.1"/>
    </source>
</evidence>
<evidence type="ECO:0000313" key="3">
    <source>
        <dbReference type="Proteomes" id="UP000792457"/>
    </source>
</evidence>
<feature type="region of interest" description="Disordered" evidence="1">
    <location>
        <begin position="1"/>
        <end position="103"/>
    </location>
</feature>
<sequence>MSASGGNQESTVRPRAGTWSISHSRGTHLHPSTGHHSKDTSSSDSRQRRRSGDDILHGAPGPQQGVGSSSTASSPSRSKPAAAILDAFRPRSKSDATTRPKRPTLIASMKNAMHMHHSLMSPSSNRPSASGSDGHHSASSSPSSHHHHHHHHGSSEAPQGRPRAGSESSKGPVSKVMEMFRYRSHSAVSAEDKRKAVSVCFLPHTLLVLFLSPLHIAQVIAKICS</sequence>
<feature type="compositionally biased region" description="Basic and acidic residues" evidence="1">
    <location>
        <begin position="88"/>
        <end position="98"/>
    </location>
</feature>
<keyword evidence="3" id="KW-1185">Reference proteome</keyword>
<evidence type="ECO:0000256" key="1">
    <source>
        <dbReference type="SAM" id="MobiDB-lite"/>
    </source>
</evidence>
<feature type="compositionally biased region" description="Polar residues" evidence="1">
    <location>
        <begin position="1"/>
        <end position="11"/>
    </location>
</feature>
<dbReference type="AlphaFoldDB" id="A0A8K0JWH4"/>
<feature type="compositionally biased region" description="Low complexity" evidence="1">
    <location>
        <begin position="68"/>
        <end position="83"/>
    </location>
</feature>
<feature type="region of interest" description="Disordered" evidence="1">
    <location>
        <begin position="118"/>
        <end position="173"/>
    </location>
</feature>
<dbReference type="EMBL" id="KZ308181">
    <property type="protein sequence ID" value="KAG8223975.1"/>
    <property type="molecule type" value="Genomic_DNA"/>
</dbReference>
<accession>A0A8K0JWH4</accession>
<comment type="caution">
    <text evidence="2">The sequence shown here is derived from an EMBL/GenBank/DDBJ whole genome shotgun (WGS) entry which is preliminary data.</text>
</comment>
<gene>
    <name evidence="2" type="ORF">J437_LFUL005588</name>
</gene>
<reference evidence="2" key="1">
    <citation type="submission" date="2013-04" db="EMBL/GenBank/DDBJ databases">
        <authorList>
            <person name="Qu J."/>
            <person name="Murali S.C."/>
            <person name="Bandaranaike D."/>
            <person name="Bellair M."/>
            <person name="Blankenburg K."/>
            <person name="Chao H."/>
            <person name="Dinh H."/>
            <person name="Doddapaneni H."/>
            <person name="Downs B."/>
            <person name="Dugan-Rocha S."/>
            <person name="Elkadiri S."/>
            <person name="Gnanaolivu R.D."/>
            <person name="Hernandez B."/>
            <person name="Javaid M."/>
            <person name="Jayaseelan J.C."/>
            <person name="Lee S."/>
            <person name="Li M."/>
            <person name="Ming W."/>
            <person name="Munidasa M."/>
            <person name="Muniz J."/>
            <person name="Nguyen L."/>
            <person name="Ongeri F."/>
            <person name="Osuji N."/>
            <person name="Pu L.-L."/>
            <person name="Puazo M."/>
            <person name="Qu C."/>
            <person name="Quiroz J."/>
            <person name="Raj R."/>
            <person name="Weissenberger G."/>
            <person name="Xin Y."/>
            <person name="Zou X."/>
            <person name="Han Y."/>
            <person name="Richards S."/>
            <person name="Worley K."/>
            <person name="Muzny D."/>
            <person name="Gibbs R."/>
        </authorList>
    </citation>
    <scope>NUCLEOTIDE SEQUENCE</scope>
    <source>
        <strain evidence="2">Sampled in the wild</strain>
    </source>
</reference>
<organism evidence="2 3">
    <name type="scientific">Ladona fulva</name>
    <name type="common">Scarce chaser dragonfly</name>
    <name type="synonym">Libellula fulva</name>
    <dbReference type="NCBI Taxonomy" id="123851"/>
    <lineage>
        <taxon>Eukaryota</taxon>
        <taxon>Metazoa</taxon>
        <taxon>Ecdysozoa</taxon>
        <taxon>Arthropoda</taxon>
        <taxon>Hexapoda</taxon>
        <taxon>Insecta</taxon>
        <taxon>Pterygota</taxon>
        <taxon>Palaeoptera</taxon>
        <taxon>Odonata</taxon>
        <taxon>Epiprocta</taxon>
        <taxon>Anisoptera</taxon>
        <taxon>Libelluloidea</taxon>
        <taxon>Libellulidae</taxon>
        <taxon>Ladona</taxon>
    </lineage>
</organism>
<dbReference type="OrthoDB" id="8197414at2759"/>